<evidence type="ECO:0000256" key="5">
    <source>
        <dbReference type="ARBA" id="ARBA00022670"/>
    </source>
</evidence>
<dbReference type="GO" id="GO:0008955">
    <property type="term" value="F:peptidoglycan glycosyltransferase activity"/>
    <property type="evidence" value="ECO:0007669"/>
    <property type="project" value="UniProtKB-EC"/>
</dbReference>
<dbReference type="KEGG" id="dcb:C3Y92_07970"/>
<feature type="domain" description="Penicillin-binding C-terminal" evidence="14">
    <location>
        <begin position="689"/>
        <end position="777"/>
    </location>
</feature>
<evidence type="ECO:0000256" key="11">
    <source>
        <dbReference type="ARBA" id="ARBA00049902"/>
    </source>
</evidence>
<keyword evidence="7" id="KW-0808">Transferase</keyword>
<dbReference type="SUPFAM" id="SSF56601">
    <property type="entry name" value="beta-lactamase/transpeptidase-like"/>
    <property type="match status" value="1"/>
</dbReference>
<dbReference type="GO" id="GO:0006508">
    <property type="term" value="P:proteolysis"/>
    <property type="evidence" value="ECO:0007669"/>
    <property type="project" value="UniProtKB-KW"/>
</dbReference>
<keyword evidence="8" id="KW-0378">Hydrolase</keyword>
<dbReference type="Gene3D" id="1.10.3810.10">
    <property type="entry name" value="Biosynthetic peptidoglycan transglycosylase-like"/>
    <property type="match status" value="1"/>
</dbReference>
<dbReference type="SUPFAM" id="SSF53955">
    <property type="entry name" value="Lysozyme-like"/>
    <property type="match status" value="1"/>
</dbReference>
<name>A0A4P6HMI0_9BACT</name>
<proteinExistence type="inferred from homology"/>
<dbReference type="PANTHER" id="PTHR32282">
    <property type="entry name" value="BINDING PROTEIN TRANSPEPTIDASE, PUTATIVE-RELATED"/>
    <property type="match status" value="1"/>
</dbReference>
<evidence type="ECO:0000259" key="12">
    <source>
        <dbReference type="Pfam" id="PF00905"/>
    </source>
</evidence>
<feature type="domain" description="Glycosyl transferase family 51" evidence="13">
    <location>
        <begin position="70"/>
        <end position="236"/>
    </location>
</feature>
<keyword evidence="9" id="KW-0511">Multifunctional enzyme</keyword>
<comment type="similarity">
    <text evidence="2">In the C-terminal section; belongs to the transpeptidase family.</text>
</comment>
<dbReference type="GO" id="GO:0004180">
    <property type="term" value="F:carboxypeptidase activity"/>
    <property type="evidence" value="ECO:0007669"/>
    <property type="project" value="UniProtKB-KW"/>
</dbReference>
<keyword evidence="6" id="KW-0328">Glycosyltransferase</keyword>
<dbReference type="Gene3D" id="3.40.710.10">
    <property type="entry name" value="DD-peptidase/beta-lactamase superfamily"/>
    <property type="match status" value="1"/>
</dbReference>
<dbReference type="Pfam" id="PF00912">
    <property type="entry name" value="Transgly"/>
    <property type="match status" value="1"/>
</dbReference>
<accession>A0A4P6HMI0</accession>
<evidence type="ECO:0000313" key="16">
    <source>
        <dbReference type="Proteomes" id="UP000293296"/>
    </source>
</evidence>
<protein>
    <recommendedName>
        <fullName evidence="10">peptidoglycan glycosyltransferase</fullName>
        <ecNumber evidence="10">2.4.99.28</ecNumber>
    </recommendedName>
</protein>
<reference evidence="15 16" key="1">
    <citation type="submission" date="2018-02" db="EMBL/GenBank/DDBJ databases">
        <title>Genome sequence of Desulfovibrio carbinolicus DSM 3852.</title>
        <authorList>
            <person name="Wilbanks E."/>
            <person name="Skennerton C.T."/>
            <person name="Orphan V.J."/>
        </authorList>
    </citation>
    <scope>NUCLEOTIDE SEQUENCE [LARGE SCALE GENOMIC DNA]</scope>
    <source>
        <strain evidence="15 16">DSM 3852</strain>
    </source>
</reference>
<dbReference type="EC" id="2.4.99.28" evidence="10"/>
<keyword evidence="4" id="KW-0121">Carboxypeptidase</keyword>
<dbReference type="Pfam" id="PF00905">
    <property type="entry name" value="Transpeptidase"/>
    <property type="match status" value="1"/>
</dbReference>
<evidence type="ECO:0000256" key="8">
    <source>
        <dbReference type="ARBA" id="ARBA00022801"/>
    </source>
</evidence>
<keyword evidence="5" id="KW-0645">Protease</keyword>
<comment type="similarity">
    <text evidence="3">In the N-terminal section; belongs to the glycosyltransferase 51 family.</text>
</comment>
<organism evidence="15 16">
    <name type="scientific">Solidesulfovibrio carbinolicus</name>
    <dbReference type="NCBI Taxonomy" id="296842"/>
    <lineage>
        <taxon>Bacteria</taxon>
        <taxon>Pseudomonadati</taxon>
        <taxon>Thermodesulfobacteriota</taxon>
        <taxon>Desulfovibrionia</taxon>
        <taxon>Desulfovibrionales</taxon>
        <taxon>Desulfovibrionaceae</taxon>
        <taxon>Solidesulfovibrio</taxon>
    </lineage>
</organism>
<evidence type="ECO:0000256" key="10">
    <source>
        <dbReference type="ARBA" id="ARBA00044770"/>
    </source>
</evidence>
<evidence type="ECO:0000256" key="3">
    <source>
        <dbReference type="ARBA" id="ARBA00007739"/>
    </source>
</evidence>
<dbReference type="InterPro" id="IPR001264">
    <property type="entry name" value="Glyco_trans_51"/>
</dbReference>
<dbReference type="OrthoDB" id="9766909at2"/>
<dbReference type="GO" id="GO:0009252">
    <property type="term" value="P:peptidoglycan biosynthetic process"/>
    <property type="evidence" value="ECO:0007669"/>
    <property type="project" value="UniProtKB-UniPathway"/>
</dbReference>
<dbReference type="InterPro" id="IPR001460">
    <property type="entry name" value="PCN-bd_Tpept"/>
</dbReference>
<evidence type="ECO:0000256" key="2">
    <source>
        <dbReference type="ARBA" id="ARBA00007090"/>
    </source>
</evidence>
<evidence type="ECO:0000256" key="7">
    <source>
        <dbReference type="ARBA" id="ARBA00022679"/>
    </source>
</evidence>
<dbReference type="Proteomes" id="UP000293296">
    <property type="component" value="Chromosome"/>
</dbReference>
<comment type="catalytic activity">
    <reaction evidence="11">
        <text>[GlcNAc-(1-&gt;4)-Mur2Ac(oyl-L-Ala-gamma-D-Glu-L-Lys-D-Ala-D-Ala)](n)-di-trans,octa-cis-undecaprenyl diphosphate + beta-D-GlcNAc-(1-&gt;4)-Mur2Ac(oyl-L-Ala-gamma-D-Glu-L-Lys-D-Ala-D-Ala)-di-trans,octa-cis-undecaprenyl diphosphate = [GlcNAc-(1-&gt;4)-Mur2Ac(oyl-L-Ala-gamma-D-Glu-L-Lys-D-Ala-D-Ala)](n+1)-di-trans,octa-cis-undecaprenyl diphosphate + di-trans,octa-cis-undecaprenyl diphosphate + H(+)</text>
        <dbReference type="Rhea" id="RHEA:23708"/>
        <dbReference type="Rhea" id="RHEA-COMP:9602"/>
        <dbReference type="Rhea" id="RHEA-COMP:9603"/>
        <dbReference type="ChEBI" id="CHEBI:15378"/>
        <dbReference type="ChEBI" id="CHEBI:58405"/>
        <dbReference type="ChEBI" id="CHEBI:60033"/>
        <dbReference type="ChEBI" id="CHEBI:78435"/>
        <dbReference type="EC" id="2.4.99.28"/>
    </reaction>
</comment>
<evidence type="ECO:0000256" key="1">
    <source>
        <dbReference type="ARBA" id="ARBA00004752"/>
    </source>
</evidence>
<sequence length="791" mass="83612">MTATASRPPRWRRRAAVAASVLLLAALAGGLALFTATARPPFPLAALSPPPATVVAARNGQPLRLYLAPDESWRFPVRLSGVAPILPKLIVAAEDKRFYGHPGVDPLALGRAALSNLAAGHVVSGGSTITMQLARLAQPKERTLAAKWHEGLAALALERKLGKDAILERYLNMAPYGGNIVGVGAAATLYFGKTPDKLSLAEAALLTVLPRSPLRLDPLRRPEAAKAARDKLLAAMARRGVITPEAAAEATAAPVPTRLAPLPFAAPHFAQMAREAAGPIPRIDTTLDPAAQKTATDVLRSRARWLAAQGLGSVAAVVIEPASREVRAMVGGVDWFGDARFGQINGATIRRSPGSTLKPFLYAMAMDQGRVFPQSQMLDIPTGFGGYTPKNYDGLFRGRVTTEQALITSLNIPAVRLLNDVGPAPFLDLLRRGGLTALDKPASHYGLSLILGGGEATLVSLTNLYACLADDGRFRPPVFLADAPAVRAERLFSPEACALTTEILTRVERPDLPTSWERALAVPQVAWKTGTSFGHRDAWAVGISAGYAIGVWVGNMDGRAVAGISGAVHAGPILFELFRALEPYGSRPAANTGLNLATIEVCAESRELPGPDCPRRVPATIIPGRSRLTPCPIHRRTLVDAQTGERLTADCAAGHEATTAAVTEFPGELVSWWRSVGIPFESPPPLAPDCLGTAGAGPRIVSPNPATVYAVRPDIPADFQQIALAADAPAATTRLSWYVDGELAAQGPPGSRLFWRPTPGAHRFAVTDDQGRGHAVTVRVETPTPTKEDAP</sequence>
<dbReference type="UniPathway" id="UPA00219"/>
<gene>
    <name evidence="15" type="primary">pbpC</name>
    <name evidence="15" type="ORF">C3Y92_07970</name>
</gene>
<evidence type="ECO:0000313" key="15">
    <source>
        <dbReference type="EMBL" id="QAZ67170.1"/>
    </source>
</evidence>
<dbReference type="InterPro" id="IPR011815">
    <property type="entry name" value="PBP_1c"/>
</dbReference>
<dbReference type="InterPro" id="IPR012338">
    <property type="entry name" value="Beta-lactam/transpept-like"/>
</dbReference>
<dbReference type="InterPro" id="IPR050396">
    <property type="entry name" value="Glycosyltr_51/Transpeptidase"/>
</dbReference>
<evidence type="ECO:0000256" key="4">
    <source>
        <dbReference type="ARBA" id="ARBA00022645"/>
    </source>
</evidence>
<dbReference type="EMBL" id="CP026538">
    <property type="protein sequence ID" value="QAZ67170.1"/>
    <property type="molecule type" value="Genomic_DNA"/>
</dbReference>
<dbReference type="NCBIfam" id="TIGR02073">
    <property type="entry name" value="PBP_1c"/>
    <property type="match status" value="1"/>
</dbReference>
<dbReference type="RefSeq" id="WP_129351476.1">
    <property type="nucleotide sequence ID" value="NZ_CP026538.1"/>
</dbReference>
<evidence type="ECO:0000259" key="14">
    <source>
        <dbReference type="Pfam" id="PF06832"/>
    </source>
</evidence>
<dbReference type="InterPro" id="IPR023346">
    <property type="entry name" value="Lysozyme-like_dom_sf"/>
</dbReference>
<dbReference type="GO" id="GO:0030288">
    <property type="term" value="C:outer membrane-bounded periplasmic space"/>
    <property type="evidence" value="ECO:0007669"/>
    <property type="project" value="TreeGrafter"/>
</dbReference>
<evidence type="ECO:0000256" key="9">
    <source>
        <dbReference type="ARBA" id="ARBA00023268"/>
    </source>
</evidence>
<dbReference type="AlphaFoldDB" id="A0A4P6HMI0"/>
<dbReference type="InterPro" id="IPR036950">
    <property type="entry name" value="PBP_transglycosylase"/>
</dbReference>
<evidence type="ECO:0000259" key="13">
    <source>
        <dbReference type="Pfam" id="PF00912"/>
    </source>
</evidence>
<keyword evidence="16" id="KW-1185">Reference proteome</keyword>
<dbReference type="Pfam" id="PF06832">
    <property type="entry name" value="BiPBP_C"/>
    <property type="match status" value="1"/>
</dbReference>
<evidence type="ECO:0000256" key="6">
    <source>
        <dbReference type="ARBA" id="ARBA00022676"/>
    </source>
</evidence>
<comment type="pathway">
    <text evidence="1">Cell wall biogenesis; peptidoglycan biosynthesis.</text>
</comment>
<dbReference type="InterPro" id="IPR009647">
    <property type="entry name" value="PBP_C"/>
</dbReference>
<dbReference type="PANTHER" id="PTHR32282:SF15">
    <property type="entry name" value="PENICILLIN-BINDING PROTEIN 1C"/>
    <property type="match status" value="1"/>
</dbReference>
<feature type="domain" description="Penicillin-binding protein transpeptidase" evidence="12">
    <location>
        <begin position="315"/>
        <end position="532"/>
    </location>
</feature>
<dbReference type="GO" id="GO:0008658">
    <property type="term" value="F:penicillin binding"/>
    <property type="evidence" value="ECO:0007669"/>
    <property type="project" value="InterPro"/>
</dbReference>